<dbReference type="Proteomes" id="UP000297737">
    <property type="component" value="Unassembled WGS sequence"/>
</dbReference>
<dbReference type="AlphaFoldDB" id="A0A4Y9EMB0"/>
<organism evidence="2 3">
    <name type="scientific">Glacieibacterium arshaanense</name>
    <dbReference type="NCBI Taxonomy" id="2511025"/>
    <lineage>
        <taxon>Bacteria</taxon>
        <taxon>Pseudomonadati</taxon>
        <taxon>Pseudomonadota</taxon>
        <taxon>Alphaproteobacteria</taxon>
        <taxon>Sphingomonadales</taxon>
        <taxon>Sphingosinicellaceae</taxon>
        <taxon>Glacieibacterium</taxon>
    </lineage>
</organism>
<sequence>MATTKIETTAETVKAKFAEGVETMTAQSKAAFEQASTKAREALDKGVKGLEEYNSMNRDNVEAIMASGRIAAKGFETIGKHIAEVSKKNWEANVSAFKSLSGLKSPTEVFKFQSDFAKSQFDVAVADFSKLTETVVKLAGEVAEPIQNRVALTVDKVAKSVAAK</sequence>
<dbReference type="InterPro" id="IPR010127">
    <property type="entry name" value="Phasin_subfam-1"/>
</dbReference>
<protein>
    <submittedName>
        <fullName evidence="2">Phasin family protein</fullName>
    </submittedName>
</protein>
<evidence type="ECO:0000313" key="2">
    <source>
        <dbReference type="EMBL" id="TFU02941.1"/>
    </source>
</evidence>
<dbReference type="Pfam" id="PF09361">
    <property type="entry name" value="Phasin_2"/>
    <property type="match status" value="1"/>
</dbReference>
<dbReference type="InterPro" id="IPR018968">
    <property type="entry name" value="Phasin"/>
</dbReference>
<proteinExistence type="predicted"/>
<gene>
    <name evidence="2" type="ORF">EUV02_06955</name>
</gene>
<evidence type="ECO:0000259" key="1">
    <source>
        <dbReference type="Pfam" id="PF09361"/>
    </source>
</evidence>
<name>A0A4Y9EMB0_9SPHN</name>
<dbReference type="NCBIfam" id="TIGR01841">
    <property type="entry name" value="phasin"/>
    <property type="match status" value="1"/>
</dbReference>
<dbReference type="EMBL" id="SIHO01000002">
    <property type="protein sequence ID" value="TFU02941.1"/>
    <property type="molecule type" value="Genomic_DNA"/>
</dbReference>
<feature type="domain" description="Phasin" evidence="1">
    <location>
        <begin position="51"/>
        <end position="150"/>
    </location>
</feature>
<dbReference type="OrthoDB" id="8479795at2"/>
<keyword evidence="3" id="KW-1185">Reference proteome</keyword>
<comment type="caution">
    <text evidence="2">The sequence shown here is derived from an EMBL/GenBank/DDBJ whole genome shotgun (WGS) entry which is preliminary data.</text>
</comment>
<accession>A0A4Y9EMB0</accession>
<reference evidence="2 3" key="1">
    <citation type="submission" date="2019-02" db="EMBL/GenBank/DDBJ databases">
        <title>Polymorphobacter sp. isolated from the lake at the Tibet of China.</title>
        <authorList>
            <person name="Li A."/>
        </authorList>
    </citation>
    <scope>NUCLEOTIDE SEQUENCE [LARGE SCALE GENOMIC DNA]</scope>
    <source>
        <strain evidence="2 3">DJ1R-1</strain>
    </source>
</reference>
<evidence type="ECO:0000313" key="3">
    <source>
        <dbReference type="Proteomes" id="UP000297737"/>
    </source>
</evidence>